<comment type="caution">
    <text evidence="1">The sequence shown here is derived from an EMBL/GenBank/DDBJ whole genome shotgun (WGS) entry which is preliminary data.</text>
</comment>
<proteinExistence type="predicted"/>
<dbReference type="Proteomes" id="UP000761534">
    <property type="component" value="Unassembled WGS sequence"/>
</dbReference>
<organism evidence="1 2">
    <name type="scientific">Trichomonascus ciferrii</name>
    <dbReference type="NCBI Taxonomy" id="44093"/>
    <lineage>
        <taxon>Eukaryota</taxon>
        <taxon>Fungi</taxon>
        <taxon>Dikarya</taxon>
        <taxon>Ascomycota</taxon>
        <taxon>Saccharomycotina</taxon>
        <taxon>Dipodascomycetes</taxon>
        <taxon>Dipodascales</taxon>
        <taxon>Trichomonascaceae</taxon>
        <taxon>Trichomonascus</taxon>
        <taxon>Trichomonascus ciferrii complex</taxon>
    </lineage>
</organism>
<dbReference type="VEuPathDB" id="FungiDB:TRICI_005650"/>
<dbReference type="EMBL" id="SWFS01000439">
    <property type="protein sequence ID" value="KAA8903613.1"/>
    <property type="molecule type" value="Genomic_DNA"/>
</dbReference>
<evidence type="ECO:0000313" key="2">
    <source>
        <dbReference type="Proteomes" id="UP000761534"/>
    </source>
</evidence>
<name>A0A642UV94_9ASCO</name>
<dbReference type="AlphaFoldDB" id="A0A642UV94"/>
<keyword evidence="2" id="KW-1185">Reference proteome</keyword>
<sequence length="115" mass="13218">MANQLDEDLEKWLRRRGYRSGNALVGSWCQMCRVPEEEVYSYDCDCGGNETIGHIIIDCPIREHSRHGLRAISDLMDLSVLLDTKSGLKSMAEFIQKMPKHTRNKLRTEKPAQQP</sequence>
<accession>A0A642UV94</accession>
<evidence type="ECO:0000313" key="1">
    <source>
        <dbReference type="EMBL" id="KAA8903613.1"/>
    </source>
</evidence>
<reference evidence="1" key="1">
    <citation type="journal article" date="2019" name="G3 (Bethesda)">
        <title>Genome Assemblies of Two Rare Opportunistic Yeast Pathogens: Diutina rugosa (syn. Candida rugosa) and Trichomonascus ciferrii (syn. Candida ciferrii).</title>
        <authorList>
            <person name="Mixao V."/>
            <person name="Saus E."/>
            <person name="Hansen A.P."/>
            <person name="Lass-Florl C."/>
            <person name="Gabaldon T."/>
        </authorList>
    </citation>
    <scope>NUCLEOTIDE SEQUENCE</scope>
    <source>
        <strain evidence="1">CBS 4856</strain>
    </source>
</reference>
<protein>
    <submittedName>
        <fullName evidence="1">Uncharacterized protein</fullName>
    </submittedName>
</protein>
<gene>
    <name evidence="1" type="ORF">TRICI_005650</name>
</gene>